<feature type="domain" description="NmrA-like" evidence="1">
    <location>
        <begin position="3"/>
        <end position="255"/>
    </location>
</feature>
<dbReference type="InterPro" id="IPR051604">
    <property type="entry name" value="Ergot_Alk_Oxidoreductase"/>
</dbReference>
<proteinExistence type="predicted"/>
<organism evidence="2 3">
    <name type="scientific">Parapedobacter defluvii</name>
    <dbReference type="NCBI Taxonomy" id="2045106"/>
    <lineage>
        <taxon>Bacteria</taxon>
        <taxon>Pseudomonadati</taxon>
        <taxon>Bacteroidota</taxon>
        <taxon>Sphingobacteriia</taxon>
        <taxon>Sphingobacteriales</taxon>
        <taxon>Sphingobacteriaceae</taxon>
        <taxon>Parapedobacter</taxon>
    </lineage>
</organism>
<dbReference type="InterPro" id="IPR036291">
    <property type="entry name" value="NAD(P)-bd_dom_sf"/>
</dbReference>
<keyword evidence="3" id="KW-1185">Reference proteome</keyword>
<dbReference type="InterPro" id="IPR008030">
    <property type="entry name" value="NmrA-like"/>
</dbReference>
<dbReference type="Gene3D" id="3.40.50.720">
    <property type="entry name" value="NAD(P)-binding Rossmann-like Domain"/>
    <property type="match status" value="1"/>
</dbReference>
<gene>
    <name evidence="2" type="ORF">GCM10011386_28850</name>
</gene>
<dbReference type="Pfam" id="PF05368">
    <property type="entry name" value="NmrA"/>
    <property type="match status" value="1"/>
</dbReference>
<name>A0ABQ1M4I3_9SPHI</name>
<accession>A0ABQ1M4I3</accession>
<protein>
    <submittedName>
        <fullName evidence="2">Nucleoside-diphosphate sugar epimerase</fullName>
    </submittedName>
</protein>
<sequence>MNIVVGATGQIGSYVIDELTKSGSPTRAVVRNPEKLADIRVEFRKADLFDGEQLANALEGGTAVLVLTPESQTSDDIIGDTERIVANYRKAIEQAGITRIVGLSTIGAHIDGKTGNLFMSRILEHGLGDLDATVVFIRPSYYFSNWLVYLDTITQQGILPTFFPEGLSIEMNSPLDVAKCIARAMTEERPPKSKTVIELTGPQPYTSRDVADVFAKLLNKPVVPQSIPREKWHETLIAAGFSENTAINMADMTQAVIDKLTVPEQPGNTLPLPTSLERYLSGQLRK</sequence>
<evidence type="ECO:0000313" key="2">
    <source>
        <dbReference type="EMBL" id="GGC34940.1"/>
    </source>
</evidence>
<dbReference type="EMBL" id="BMIK01000010">
    <property type="protein sequence ID" value="GGC34940.1"/>
    <property type="molecule type" value="Genomic_DNA"/>
</dbReference>
<evidence type="ECO:0000313" key="3">
    <source>
        <dbReference type="Proteomes" id="UP000597338"/>
    </source>
</evidence>
<dbReference type="RefSeq" id="WP_188751901.1">
    <property type="nucleotide sequence ID" value="NZ_BMIK01000010.1"/>
</dbReference>
<dbReference type="SUPFAM" id="SSF51735">
    <property type="entry name" value="NAD(P)-binding Rossmann-fold domains"/>
    <property type="match status" value="1"/>
</dbReference>
<dbReference type="Proteomes" id="UP000597338">
    <property type="component" value="Unassembled WGS sequence"/>
</dbReference>
<comment type="caution">
    <text evidence="2">The sequence shown here is derived from an EMBL/GenBank/DDBJ whole genome shotgun (WGS) entry which is preliminary data.</text>
</comment>
<dbReference type="Gene3D" id="3.90.25.10">
    <property type="entry name" value="UDP-galactose 4-epimerase, domain 1"/>
    <property type="match status" value="1"/>
</dbReference>
<reference evidence="3" key="1">
    <citation type="journal article" date="2019" name="Int. J. Syst. Evol. Microbiol.">
        <title>The Global Catalogue of Microorganisms (GCM) 10K type strain sequencing project: providing services to taxonomists for standard genome sequencing and annotation.</title>
        <authorList>
            <consortium name="The Broad Institute Genomics Platform"/>
            <consortium name="The Broad Institute Genome Sequencing Center for Infectious Disease"/>
            <person name="Wu L."/>
            <person name="Ma J."/>
        </authorList>
    </citation>
    <scope>NUCLEOTIDE SEQUENCE [LARGE SCALE GENOMIC DNA]</scope>
    <source>
        <strain evidence="3">CGMCC 1.15342</strain>
    </source>
</reference>
<evidence type="ECO:0000259" key="1">
    <source>
        <dbReference type="Pfam" id="PF05368"/>
    </source>
</evidence>
<dbReference type="PANTHER" id="PTHR43162:SF1">
    <property type="entry name" value="PRESTALK A DIFFERENTIATION PROTEIN A"/>
    <property type="match status" value="1"/>
</dbReference>
<dbReference type="PANTHER" id="PTHR43162">
    <property type="match status" value="1"/>
</dbReference>